<dbReference type="GO" id="GO:0016442">
    <property type="term" value="C:RISC complex"/>
    <property type="evidence" value="ECO:0007669"/>
    <property type="project" value="TreeGrafter"/>
</dbReference>
<feature type="domain" description="DRBM" evidence="4">
    <location>
        <begin position="389"/>
        <end position="458"/>
    </location>
</feature>
<protein>
    <submittedName>
        <fullName evidence="6">DRBM domain-containing protein</fullName>
    </submittedName>
</protein>
<dbReference type="PROSITE" id="PS50137">
    <property type="entry name" value="DS_RBD"/>
    <property type="match status" value="3"/>
</dbReference>
<evidence type="ECO:0000256" key="3">
    <source>
        <dbReference type="SAM" id="MobiDB-lite"/>
    </source>
</evidence>
<dbReference type="AlphaFoldDB" id="A0A914WTQ1"/>
<dbReference type="InterPro" id="IPR051247">
    <property type="entry name" value="RLC_Component"/>
</dbReference>
<dbReference type="FunFam" id="3.30.160.20:FF:000007">
    <property type="entry name" value="Double-stranded RNA-binding protein Staufen homolog 1"/>
    <property type="match status" value="1"/>
</dbReference>
<evidence type="ECO:0000313" key="5">
    <source>
        <dbReference type="Proteomes" id="UP000887566"/>
    </source>
</evidence>
<sequence>MSGGFLSMTSETLKTAEPEYFKPKTMESTWKLGEPIDPSTMPPGKTPVSLLTECCTRKSVTPVLQLVGDGGDVGEKPTTGPSFTYMYEVNGMKATGRGKNKKFAKHLAAKRILEMIIKSGQHIEWAVPGRTADDALTYLNGLMPELNDAQSPGHPDSSADGVDGAESAGGSTQLDNPVGKVNEKCLRMKLAIPQYEVVEEKGQPNDKNFVLSCRVGSGLETRGEGRNKKIAKRNAAIEMLKIIESLPSEATLASGNEDALCSTEDDLVGGDCEGRSQSSNGVALAGSKLNYYAKQLEALNMQETDPGPFSKQLLCNVMGETADLGQHEPLFSRALIGLSQRLPPLSALDRQRLEAFFVPIRQQPASLLRAVRGAHSVTGGGADFSTAINYKQVLATVAEDYHFGVEYIHLDDSRYSNGQYQCLVQLAVNPLAVCHGTASSKEMAEYAAAHNALQYLKVMSKSEE</sequence>
<dbReference type="WBParaSite" id="PSAMB.scaffold50size93760.g1102.t1">
    <property type="protein sequence ID" value="PSAMB.scaffold50size93760.g1102.t1"/>
    <property type="gene ID" value="PSAMB.scaffold50size93760.g1102"/>
</dbReference>
<keyword evidence="5" id="KW-1185">Reference proteome</keyword>
<dbReference type="GO" id="GO:0070920">
    <property type="term" value="P:regulation of regulatory ncRNA processing"/>
    <property type="evidence" value="ECO:0007669"/>
    <property type="project" value="TreeGrafter"/>
</dbReference>
<dbReference type="GO" id="GO:0035197">
    <property type="term" value="F:siRNA binding"/>
    <property type="evidence" value="ECO:0007669"/>
    <property type="project" value="TreeGrafter"/>
</dbReference>
<evidence type="ECO:0000259" key="4">
    <source>
        <dbReference type="PROSITE" id="PS50137"/>
    </source>
</evidence>
<dbReference type="CDD" id="cd19864">
    <property type="entry name" value="DSRM_PRKRA-like_rpt3"/>
    <property type="match status" value="1"/>
</dbReference>
<feature type="domain" description="DRBM" evidence="4">
    <location>
        <begin position="46"/>
        <end position="118"/>
    </location>
</feature>
<feature type="domain" description="DRBM" evidence="4">
    <location>
        <begin position="176"/>
        <end position="245"/>
    </location>
</feature>
<dbReference type="InterPro" id="IPR014720">
    <property type="entry name" value="dsRBD_dom"/>
</dbReference>
<dbReference type="GO" id="GO:0030422">
    <property type="term" value="P:siRNA processing"/>
    <property type="evidence" value="ECO:0007669"/>
    <property type="project" value="TreeGrafter"/>
</dbReference>
<dbReference type="SUPFAM" id="SSF54768">
    <property type="entry name" value="dsRNA-binding domain-like"/>
    <property type="match status" value="3"/>
</dbReference>
<organism evidence="5 6">
    <name type="scientific">Plectus sambesii</name>
    <dbReference type="NCBI Taxonomy" id="2011161"/>
    <lineage>
        <taxon>Eukaryota</taxon>
        <taxon>Metazoa</taxon>
        <taxon>Ecdysozoa</taxon>
        <taxon>Nematoda</taxon>
        <taxon>Chromadorea</taxon>
        <taxon>Plectida</taxon>
        <taxon>Plectina</taxon>
        <taxon>Plectoidea</taxon>
        <taxon>Plectidae</taxon>
        <taxon>Plectus</taxon>
    </lineage>
</organism>
<dbReference type="PANTHER" id="PTHR46205:SF3">
    <property type="entry name" value="LOQUACIOUS, ISOFORM B"/>
    <property type="match status" value="1"/>
</dbReference>
<dbReference type="Pfam" id="PF00035">
    <property type="entry name" value="dsrm"/>
    <property type="match status" value="2"/>
</dbReference>
<dbReference type="Proteomes" id="UP000887566">
    <property type="component" value="Unplaced"/>
</dbReference>
<dbReference type="GO" id="GO:0070578">
    <property type="term" value="C:RISC-loading complex"/>
    <property type="evidence" value="ECO:0007669"/>
    <property type="project" value="TreeGrafter"/>
</dbReference>
<feature type="region of interest" description="Disordered" evidence="3">
    <location>
        <begin position="146"/>
        <end position="178"/>
    </location>
</feature>
<dbReference type="PANTHER" id="PTHR46205">
    <property type="entry name" value="LOQUACIOUS, ISOFORM B"/>
    <property type="match status" value="1"/>
</dbReference>
<dbReference type="SMART" id="SM00358">
    <property type="entry name" value="DSRM"/>
    <property type="match status" value="3"/>
</dbReference>
<name>A0A914WTQ1_9BILA</name>
<reference evidence="6" key="1">
    <citation type="submission" date="2022-11" db="UniProtKB">
        <authorList>
            <consortium name="WormBaseParasite"/>
        </authorList>
    </citation>
    <scope>IDENTIFICATION</scope>
</reference>
<dbReference type="GO" id="GO:0005737">
    <property type="term" value="C:cytoplasm"/>
    <property type="evidence" value="ECO:0007669"/>
    <property type="project" value="TreeGrafter"/>
</dbReference>
<evidence type="ECO:0000256" key="2">
    <source>
        <dbReference type="PROSITE-ProRule" id="PRU00266"/>
    </source>
</evidence>
<dbReference type="Gene3D" id="3.30.160.20">
    <property type="match status" value="3"/>
</dbReference>
<dbReference type="GO" id="GO:0003725">
    <property type="term" value="F:double-stranded RNA binding"/>
    <property type="evidence" value="ECO:0007669"/>
    <property type="project" value="TreeGrafter"/>
</dbReference>
<accession>A0A914WTQ1</accession>
<evidence type="ECO:0000256" key="1">
    <source>
        <dbReference type="ARBA" id="ARBA00022884"/>
    </source>
</evidence>
<proteinExistence type="predicted"/>
<evidence type="ECO:0000313" key="6">
    <source>
        <dbReference type="WBParaSite" id="PSAMB.scaffold50size93760.g1102.t1"/>
    </source>
</evidence>
<dbReference type="GO" id="GO:0005634">
    <property type="term" value="C:nucleus"/>
    <property type="evidence" value="ECO:0007669"/>
    <property type="project" value="TreeGrafter"/>
</dbReference>
<keyword evidence="1 2" id="KW-0694">RNA-binding</keyword>